<organism evidence="1 2">
    <name type="scientific">Scutellospora calospora</name>
    <dbReference type="NCBI Taxonomy" id="85575"/>
    <lineage>
        <taxon>Eukaryota</taxon>
        <taxon>Fungi</taxon>
        <taxon>Fungi incertae sedis</taxon>
        <taxon>Mucoromycota</taxon>
        <taxon>Glomeromycotina</taxon>
        <taxon>Glomeromycetes</taxon>
        <taxon>Diversisporales</taxon>
        <taxon>Gigasporaceae</taxon>
        <taxon>Scutellospora</taxon>
    </lineage>
</organism>
<protein>
    <submittedName>
        <fullName evidence="1">4125_t:CDS:1</fullName>
    </submittedName>
</protein>
<dbReference type="EMBL" id="CAJVPM010013112">
    <property type="protein sequence ID" value="CAG8592635.1"/>
    <property type="molecule type" value="Genomic_DNA"/>
</dbReference>
<evidence type="ECO:0000313" key="2">
    <source>
        <dbReference type="Proteomes" id="UP000789860"/>
    </source>
</evidence>
<gene>
    <name evidence="1" type="ORF">SCALOS_LOCUS6635</name>
</gene>
<evidence type="ECO:0000313" key="1">
    <source>
        <dbReference type="EMBL" id="CAG8592635.1"/>
    </source>
</evidence>
<proteinExistence type="predicted"/>
<sequence>LSDSANNDPPTKFSNMNGIGRDFDKWARSKEYRGYIHISSFNVKCDAKDYLVLANPRDPDYRNQENPTKNPEKVTDAEAILMAIQKSLKHLGEPIGFIKLLLLDMNRLIFIRRTQYSMGFNPNQSIIRLYIDGKIVGEREQTDISKFIQSGGSQLDASKLSKAGHRKIAHSDKLLTYNKKVEKVIPA</sequence>
<feature type="non-terminal residue" evidence="1">
    <location>
        <position position="1"/>
    </location>
</feature>
<name>A0ACA9MJE4_9GLOM</name>
<accession>A0ACA9MJE4</accession>
<reference evidence="1" key="1">
    <citation type="submission" date="2021-06" db="EMBL/GenBank/DDBJ databases">
        <authorList>
            <person name="Kallberg Y."/>
            <person name="Tangrot J."/>
            <person name="Rosling A."/>
        </authorList>
    </citation>
    <scope>NUCLEOTIDE SEQUENCE</scope>
    <source>
        <strain evidence="1">AU212A</strain>
    </source>
</reference>
<keyword evidence="2" id="KW-1185">Reference proteome</keyword>
<dbReference type="Proteomes" id="UP000789860">
    <property type="component" value="Unassembled WGS sequence"/>
</dbReference>
<comment type="caution">
    <text evidence="1">The sequence shown here is derived from an EMBL/GenBank/DDBJ whole genome shotgun (WGS) entry which is preliminary data.</text>
</comment>